<name>A0A2P7NXF9_9PROT</name>
<dbReference type="InterPro" id="IPR000073">
    <property type="entry name" value="AB_hydrolase_1"/>
</dbReference>
<dbReference type="PRINTS" id="PR00111">
    <property type="entry name" value="ABHYDROLASE"/>
</dbReference>
<sequence length="300" mass="33976">MKIPVNRLLVPTLSSDDKPKEPHHIAYTDWGDRKNPHIVLCVHGLTRNCRDFDYLARTLQTDCRVICVDVVGRGQSDWLQHAHDYDYYPLYLSDAISLLNYLKSQYTTEIILDWVGVSMGGLIGMVLALQPNLPVSINKLVISDLGPLIPAVALKRIADYVGKDPRFAGFEEFKNYMKMISVSFGPLTDEQWNHMAIHSAREYADGTYGFRYDPRIAVSFKAHEISDIDLWAQWDQLNVPTLVLRGMESDILLAETAAQMQVRGAKAAVVELPGIGHAPMLMDDHQIKIVRDFILNERAR</sequence>
<evidence type="ECO:0000313" key="2">
    <source>
        <dbReference type="EMBL" id="PSJ18139.1"/>
    </source>
</evidence>
<proteinExistence type="predicted"/>
<evidence type="ECO:0000313" key="3">
    <source>
        <dbReference type="Proteomes" id="UP000241912"/>
    </source>
</evidence>
<dbReference type="EMBL" id="PXXU01000009">
    <property type="protein sequence ID" value="PSJ18139.1"/>
    <property type="molecule type" value="Genomic_DNA"/>
</dbReference>
<comment type="caution">
    <text evidence="2">The sequence shown here is derived from an EMBL/GenBank/DDBJ whole genome shotgun (WGS) entry which is preliminary data.</text>
</comment>
<evidence type="ECO:0000259" key="1">
    <source>
        <dbReference type="Pfam" id="PF12697"/>
    </source>
</evidence>
<keyword evidence="3" id="KW-1185">Reference proteome</keyword>
<dbReference type="AlphaFoldDB" id="A0A2P7NXF9"/>
<dbReference type="OrthoDB" id="8543939at2"/>
<gene>
    <name evidence="2" type="ORF">C7H79_04620</name>
</gene>
<reference evidence="2 3" key="1">
    <citation type="submission" date="2018-03" db="EMBL/GenBank/DDBJ databases">
        <title>Draft genome of Nitrosomonas supralitoralis APG5.</title>
        <authorList>
            <person name="Urakawa H."/>
            <person name="Lopez J.V."/>
        </authorList>
    </citation>
    <scope>NUCLEOTIDE SEQUENCE [LARGE SCALE GENOMIC DNA]</scope>
    <source>
        <strain evidence="2 3">APG5</strain>
    </source>
</reference>
<dbReference type="Gene3D" id="3.40.50.1820">
    <property type="entry name" value="alpha/beta hydrolase"/>
    <property type="match status" value="1"/>
</dbReference>
<dbReference type="InterPro" id="IPR050266">
    <property type="entry name" value="AB_hydrolase_sf"/>
</dbReference>
<feature type="domain" description="AB hydrolase-1" evidence="1">
    <location>
        <begin position="39"/>
        <end position="283"/>
    </location>
</feature>
<dbReference type="InterPro" id="IPR029058">
    <property type="entry name" value="AB_hydrolase_fold"/>
</dbReference>
<dbReference type="RefSeq" id="WP_106706122.1">
    <property type="nucleotide sequence ID" value="NZ_PXXU01000009.1"/>
</dbReference>
<dbReference type="PANTHER" id="PTHR43798">
    <property type="entry name" value="MONOACYLGLYCEROL LIPASE"/>
    <property type="match status" value="1"/>
</dbReference>
<keyword evidence="2" id="KW-0378">Hydrolase</keyword>
<organism evidence="2 3">
    <name type="scientific">Nitrosomonas supralitoralis</name>
    <dbReference type="NCBI Taxonomy" id="2116706"/>
    <lineage>
        <taxon>Bacteria</taxon>
        <taxon>Pseudomonadati</taxon>
        <taxon>Pseudomonadota</taxon>
        <taxon>Betaproteobacteria</taxon>
        <taxon>Nitrosomonadales</taxon>
        <taxon>Nitrosomonadaceae</taxon>
        <taxon>Nitrosomonas</taxon>
    </lineage>
</organism>
<dbReference type="Proteomes" id="UP000241912">
    <property type="component" value="Unassembled WGS sequence"/>
</dbReference>
<dbReference type="Pfam" id="PF12697">
    <property type="entry name" value="Abhydrolase_6"/>
    <property type="match status" value="1"/>
</dbReference>
<dbReference type="SUPFAM" id="SSF53474">
    <property type="entry name" value="alpha/beta-Hydrolases"/>
    <property type="match status" value="1"/>
</dbReference>
<protein>
    <submittedName>
        <fullName evidence="2">Alpha/beta hydrolase</fullName>
    </submittedName>
</protein>
<accession>A0A2P7NXF9</accession>
<dbReference type="GO" id="GO:0016787">
    <property type="term" value="F:hydrolase activity"/>
    <property type="evidence" value="ECO:0007669"/>
    <property type="project" value="UniProtKB-KW"/>
</dbReference>